<evidence type="ECO:0000313" key="1">
    <source>
        <dbReference type="EMBL" id="GGB28606.1"/>
    </source>
</evidence>
<dbReference type="AlphaFoldDB" id="A0A9W5X422"/>
<gene>
    <name evidence="1" type="ORF">GCM10011409_02370</name>
</gene>
<accession>A0A9W5X422</accession>
<reference evidence="1" key="2">
    <citation type="submission" date="2020-09" db="EMBL/GenBank/DDBJ databases">
        <authorList>
            <person name="Sun Q."/>
            <person name="Zhou Y."/>
        </authorList>
    </citation>
    <scope>NUCLEOTIDE SEQUENCE</scope>
    <source>
        <strain evidence="1">CGMCC 1.15454</strain>
    </source>
</reference>
<name>A0A9W5X422_9BACI</name>
<organism evidence="1 2">
    <name type="scientific">Lentibacillus populi</name>
    <dbReference type="NCBI Taxonomy" id="1827502"/>
    <lineage>
        <taxon>Bacteria</taxon>
        <taxon>Bacillati</taxon>
        <taxon>Bacillota</taxon>
        <taxon>Bacilli</taxon>
        <taxon>Bacillales</taxon>
        <taxon>Bacillaceae</taxon>
        <taxon>Lentibacillus</taxon>
    </lineage>
</organism>
<protein>
    <submittedName>
        <fullName evidence="1">Uncharacterized protein</fullName>
    </submittedName>
</protein>
<proteinExistence type="predicted"/>
<keyword evidence="2" id="KW-1185">Reference proteome</keyword>
<evidence type="ECO:0000313" key="2">
    <source>
        <dbReference type="Proteomes" id="UP000621492"/>
    </source>
</evidence>
<reference evidence="1" key="1">
    <citation type="journal article" date="2014" name="Int. J. Syst. Evol. Microbiol.">
        <title>Complete genome sequence of Corynebacterium casei LMG S-19264T (=DSM 44701T), isolated from a smear-ripened cheese.</title>
        <authorList>
            <consortium name="US DOE Joint Genome Institute (JGI-PGF)"/>
            <person name="Walter F."/>
            <person name="Albersmeier A."/>
            <person name="Kalinowski J."/>
            <person name="Ruckert C."/>
        </authorList>
    </citation>
    <scope>NUCLEOTIDE SEQUENCE</scope>
    <source>
        <strain evidence="1">CGMCC 1.15454</strain>
    </source>
</reference>
<comment type="caution">
    <text evidence="1">The sequence shown here is derived from an EMBL/GenBank/DDBJ whole genome shotgun (WGS) entry which is preliminary data.</text>
</comment>
<dbReference type="EMBL" id="BMJD01000001">
    <property type="protein sequence ID" value="GGB28606.1"/>
    <property type="molecule type" value="Genomic_DNA"/>
</dbReference>
<sequence length="61" mass="6740">MFKKSPNDKRRTKSLAAGDLLLKPPTTSIANRSQYVLCKSGGRSYKAATSKPLFGNFLNTY</sequence>
<dbReference type="Proteomes" id="UP000621492">
    <property type="component" value="Unassembled WGS sequence"/>
</dbReference>